<dbReference type="RefSeq" id="WP_330928505.1">
    <property type="nucleotide sequence ID" value="NZ_CP119075.1"/>
</dbReference>
<dbReference type="KEGG" id="slom:PXH66_05220"/>
<dbReference type="AlphaFoldDB" id="A0AAF0CQQ6"/>
<organism evidence="1 2">
    <name type="scientific">Synoicihabitans lomoniglobus</name>
    <dbReference type="NCBI Taxonomy" id="2909285"/>
    <lineage>
        <taxon>Bacteria</taxon>
        <taxon>Pseudomonadati</taxon>
        <taxon>Verrucomicrobiota</taxon>
        <taxon>Opitutia</taxon>
        <taxon>Opitutales</taxon>
        <taxon>Opitutaceae</taxon>
        <taxon>Synoicihabitans</taxon>
    </lineage>
</organism>
<reference evidence="1" key="1">
    <citation type="submission" date="2023-03" db="EMBL/GenBank/DDBJ databases">
        <title>Lomoglobus Profundus gen. nov., sp. nov., a novel member of the phylum Verrucomicrobia, isolated from deep-marine sediment of South China Sea.</title>
        <authorList>
            <person name="Ahmad T."/>
            <person name="Ishaq S.E."/>
            <person name="Wang F."/>
        </authorList>
    </citation>
    <scope>NUCLEOTIDE SEQUENCE</scope>
    <source>
        <strain evidence="1">LMO-M01</strain>
    </source>
</reference>
<dbReference type="Proteomes" id="UP001218638">
    <property type="component" value="Chromosome"/>
</dbReference>
<proteinExistence type="predicted"/>
<dbReference type="EMBL" id="CP119075">
    <property type="protein sequence ID" value="WED66246.1"/>
    <property type="molecule type" value="Genomic_DNA"/>
</dbReference>
<accession>A0AAF0CQQ6</accession>
<protein>
    <recommendedName>
        <fullName evidence="3">DUF1737 domain-containing protein</fullName>
    </recommendedName>
</protein>
<sequence length="55" mass="6085">MDTYQIITVSFGFTQKKALDELASRVNEAMRQGWKPTGGLSTSGTLLAQAMYKSR</sequence>
<evidence type="ECO:0008006" key="3">
    <source>
        <dbReference type="Google" id="ProtNLM"/>
    </source>
</evidence>
<evidence type="ECO:0000313" key="1">
    <source>
        <dbReference type="EMBL" id="WED66246.1"/>
    </source>
</evidence>
<name>A0AAF0CQQ6_9BACT</name>
<keyword evidence="2" id="KW-1185">Reference proteome</keyword>
<evidence type="ECO:0000313" key="2">
    <source>
        <dbReference type="Proteomes" id="UP001218638"/>
    </source>
</evidence>
<gene>
    <name evidence="1" type="ORF">PXH66_05220</name>
</gene>